<name>A0AB40C2E5_DIOCR</name>
<evidence type="ECO:0000313" key="4">
    <source>
        <dbReference type="Proteomes" id="UP001515500"/>
    </source>
</evidence>
<dbReference type="InterPro" id="IPR005299">
    <property type="entry name" value="MeTrfase_7"/>
</dbReference>
<dbReference type="Gene3D" id="1.10.1200.270">
    <property type="entry name" value="Methyltransferase, alpha-helical capping domain"/>
    <property type="match status" value="1"/>
</dbReference>
<dbReference type="AlphaFoldDB" id="A0AB40C2E5"/>
<sequence length="450" mass="50964">MACREAQGTKNEWQTAYHSISNLCLFLSLSLPFLPFPLYFFPFLLFLIFPKTLPPHQDSTHTIFVKRITLKIIHNISKTNMQVEQFFHTNVGNDDMSYSKNSTIQSLIQSVTKSERERAVIEAFKNTSCPKIMSIADLGCSSGHNALLVVSDAIDAVELVCKELNQKPLPEIHVMLNDLPRNDFNTLIGSFEDFKKNHACFISVAPGSFYGRLFPSQTLHFVHSSTCLHWLSQVPVELQNGTKLGLNKGNIYISKTSPPFVLEAFTKQFERDFSQFLKCRAEEVIHGGCMVFTLVARKGEDPSVEGIYLQWELLAQALMDMVSQGIVEMEKIDTFNLPFYTPTLEEVKNAIRREGSFAIKSIQMFDVGWGEARDQACEHDDKVEDNATTAQRMAKSMRASSESLFVSHFGAELMDELFERYSNFMEGYFSKYPDGALTNICASVQRINVL</sequence>
<dbReference type="SUPFAM" id="SSF53335">
    <property type="entry name" value="S-adenosyl-L-methionine-dependent methyltransferases"/>
    <property type="match status" value="1"/>
</dbReference>
<keyword evidence="3" id="KW-0472">Membrane</keyword>
<organism evidence="4 5">
    <name type="scientific">Dioscorea cayennensis subsp. rotundata</name>
    <name type="common">White Guinea yam</name>
    <name type="synonym">Dioscorea rotundata</name>
    <dbReference type="NCBI Taxonomy" id="55577"/>
    <lineage>
        <taxon>Eukaryota</taxon>
        <taxon>Viridiplantae</taxon>
        <taxon>Streptophyta</taxon>
        <taxon>Embryophyta</taxon>
        <taxon>Tracheophyta</taxon>
        <taxon>Spermatophyta</taxon>
        <taxon>Magnoliopsida</taxon>
        <taxon>Liliopsida</taxon>
        <taxon>Dioscoreales</taxon>
        <taxon>Dioscoreaceae</taxon>
        <taxon>Dioscorea</taxon>
    </lineage>
</organism>
<keyword evidence="2" id="KW-0460">Magnesium</keyword>
<dbReference type="PANTHER" id="PTHR31009">
    <property type="entry name" value="S-ADENOSYL-L-METHIONINE:CARBOXYL METHYLTRANSFERASE FAMILY PROTEIN"/>
    <property type="match status" value="1"/>
</dbReference>
<dbReference type="Gene3D" id="3.40.50.150">
    <property type="entry name" value="Vaccinia Virus protein VP39"/>
    <property type="match status" value="1"/>
</dbReference>
<dbReference type="GO" id="GO:0008168">
    <property type="term" value="F:methyltransferase activity"/>
    <property type="evidence" value="ECO:0007669"/>
    <property type="project" value="InterPro"/>
</dbReference>
<reference evidence="5" key="1">
    <citation type="submission" date="2025-08" db="UniProtKB">
        <authorList>
            <consortium name="RefSeq"/>
        </authorList>
    </citation>
    <scope>IDENTIFICATION</scope>
</reference>
<dbReference type="Pfam" id="PF03492">
    <property type="entry name" value="Methyltransf_7"/>
    <property type="match status" value="1"/>
</dbReference>
<feature type="transmembrane region" description="Helical" evidence="3">
    <location>
        <begin position="23"/>
        <end position="49"/>
    </location>
</feature>
<evidence type="ECO:0000313" key="5">
    <source>
        <dbReference type="RefSeq" id="XP_039132961.1"/>
    </source>
</evidence>
<dbReference type="InterPro" id="IPR042086">
    <property type="entry name" value="MeTrfase_capping"/>
</dbReference>
<evidence type="ECO:0000256" key="1">
    <source>
        <dbReference type="ARBA" id="ARBA00022723"/>
    </source>
</evidence>
<keyword evidence="4" id="KW-1185">Reference proteome</keyword>
<proteinExistence type="predicted"/>
<keyword evidence="1" id="KW-0479">Metal-binding</keyword>
<dbReference type="Proteomes" id="UP001515500">
    <property type="component" value="Chromosome 10"/>
</dbReference>
<evidence type="ECO:0000256" key="3">
    <source>
        <dbReference type="SAM" id="Phobius"/>
    </source>
</evidence>
<keyword evidence="3" id="KW-1133">Transmembrane helix</keyword>
<dbReference type="InterPro" id="IPR029063">
    <property type="entry name" value="SAM-dependent_MTases_sf"/>
</dbReference>
<gene>
    <name evidence="5" type="primary">LOC120270019</name>
</gene>
<evidence type="ECO:0000256" key="2">
    <source>
        <dbReference type="ARBA" id="ARBA00022842"/>
    </source>
</evidence>
<accession>A0AB40C2E5</accession>
<dbReference type="RefSeq" id="XP_039132961.1">
    <property type="nucleotide sequence ID" value="XM_039277027.1"/>
</dbReference>
<protein>
    <submittedName>
        <fullName evidence="5">S-adenosyl-L-methionine:benzoic acid/salicylic acid carboxyl methyltransferase 3-like</fullName>
    </submittedName>
</protein>
<keyword evidence="3" id="KW-0812">Transmembrane</keyword>
<dbReference type="GO" id="GO:0046872">
    <property type="term" value="F:metal ion binding"/>
    <property type="evidence" value="ECO:0007669"/>
    <property type="project" value="UniProtKB-KW"/>
</dbReference>
<dbReference type="GeneID" id="120270019"/>